<name>A0ABW8NH35_9GAMM</name>
<reference evidence="2 3" key="1">
    <citation type="submission" date="2024-03" db="EMBL/GenBank/DDBJ databases">
        <title>High-quality draft genome sequence of Oceanobacter sp. wDCs-4.</title>
        <authorList>
            <person name="Dong C."/>
        </authorList>
    </citation>
    <scope>NUCLEOTIDE SEQUENCE [LARGE SCALE GENOMIC DNA]</scope>
    <source>
        <strain evidence="3">wDCs-4</strain>
    </source>
</reference>
<evidence type="ECO:0000313" key="2">
    <source>
        <dbReference type="EMBL" id="MFK4752269.1"/>
    </source>
</evidence>
<protein>
    <submittedName>
        <fullName evidence="2">TolC family protein</fullName>
    </submittedName>
</protein>
<dbReference type="InterPro" id="IPR003423">
    <property type="entry name" value="OMP_efflux"/>
</dbReference>
<dbReference type="PANTHER" id="PTHR30203">
    <property type="entry name" value="OUTER MEMBRANE CATION EFFLUX PROTEIN"/>
    <property type="match status" value="1"/>
</dbReference>
<gene>
    <name evidence="2" type="ORF">WG929_07595</name>
</gene>
<evidence type="ECO:0000313" key="3">
    <source>
        <dbReference type="Proteomes" id="UP001620597"/>
    </source>
</evidence>
<keyword evidence="3" id="KW-1185">Reference proteome</keyword>
<dbReference type="InterPro" id="IPR010131">
    <property type="entry name" value="MdtP/NodT-like"/>
</dbReference>
<dbReference type="Proteomes" id="UP001620597">
    <property type="component" value="Unassembled WGS sequence"/>
</dbReference>
<dbReference type="RefSeq" id="WP_416205570.1">
    <property type="nucleotide sequence ID" value="NZ_JBBKTX010000007.1"/>
</dbReference>
<dbReference type="SUPFAM" id="SSF56954">
    <property type="entry name" value="Outer membrane efflux proteins (OEP)"/>
    <property type="match status" value="1"/>
</dbReference>
<sequence>MPFPAFPLPLIPRTARLLPVMLLAGCASLSGEQQAVQQTLMDEQASVQQWQATPVTFVAGEEAVESNSLLALLPDEQLTQLVKQSLAANPGLQQTWLTLQILRSEQRGVEAGQLPQADLGFAASRGENTGNSFSTELSVSWELDLWAKLANSSAAAAADVAEQLALYQSARDTQVAEVMSSWLQLIQLNNAIEWQALRLAALGKNEQAILQRYRRGVGDLDDLDSARSALASAESTQADNRYQLAAAKRSLRTLLGQVTDTTAESAGVVIPDDYPAVLMPLVDLPEQTLARRPDLQAAWQALEAADLRTRVAYKDMLPSLSISAALSDSGRSPAASLLTDPVWSLLGQLTAPLFRGGELKAAARTAELTAAQSAQAYRETLLTAVTEVENALDQEVALERQQAAIQRALLSARANEERYLRRYRSGLVDLLDLLTVQQSRYDLEGTLNTLTYQRLSNRITLGLALGLPATTSLKNTTGSSSELSTETR</sequence>
<organism evidence="2 3">
    <name type="scientific">Oceanobacter antarcticus</name>
    <dbReference type="NCBI Taxonomy" id="3133425"/>
    <lineage>
        <taxon>Bacteria</taxon>
        <taxon>Pseudomonadati</taxon>
        <taxon>Pseudomonadota</taxon>
        <taxon>Gammaproteobacteria</taxon>
        <taxon>Oceanospirillales</taxon>
        <taxon>Oceanospirillaceae</taxon>
        <taxon>Oceanobacter</taxon>
    </lineage>
</organism>
<comment type="similarity">
    <text evidence="1">Belongs to the outer membrane factor (OMF) (TC 1.B.17) family.</text>
</comment>
<dbReference type="PANTHER" id="PTHR30203:SF32">
    <property type="entry name" value="CATION EFFLUX SYSTEM PROTEIN CUSC"/>
    <property type="match status" value="1"/>
</dbReference>
<evidence type="ECO:0000256" key="1">
    <source>
        <dbReference type="ARBA" id="ARBA00007613"/>
    </source>
</evidence>
<proteinExistence type="inferred from homology"/>
<accession>A0ABW8NH35</accession>
<dbReference type="EMBL" id="JBBKTX010000007">
    <property type="protein sequence ID" value="MFK4752269.1"/>
    <property type="molecule type" value="Genomic_DNA"/>
</dbReference>
<dbReference type="Gene3D" id="1.20.1600.10">
    <property type="entry name" value="Outer membrane efflux proteins (OEP)"/>
    <property type="match status" value="1"/>
</dbReference>
<dbReference type="Gene3D" id="2.20.200.10">
    <property type="entry name" value="Outer membrane efflux proteins (OEP)"/>
    <property type="match status" value="1"/>
</dbReference>
<comment type="caution">
    <text evidence="2">The sequence shown here is derived from an EMBL/GenBank/DDBJ whole genome shotgun (WGS) entry which is preliminary data.</text>
</comment>
<dbReference type="Pfam" id="PF02321">
    <property type="entry name" value="OEP"/>
    <property type="match status" value="2"/>
</dbReference>